<evidence type="ECO:0000256" key="2">
    <source>
        <dbReference type="ARBA" id="ARBA00022527"/>
    </source>
</evidence>
<dbReference type="GO" id="GO:0005829">
    <property type="term" value="C:cytosol"/>
    <property type="evidence" value="ECO:0007669"/>
    <property type="project" value="TreeGrafter"/>
</dbReference>
<dbReference type="Proteomes" id="UP000011777">
    <property type="component" value="Unassembled WGS sequence"/>
</dbReference>
<feature type="compositionally biased region" description="Low complexity" evidence="10">
    <location>
        <begin position="27"/>
        <end position="47"/>
    </location>
</feature>
<evidence type="ECO:0000256" key="9">
    <source>
        <dbReference type="ARBA" id="ARBA00048679"/>
    </source>
</evidence>
<keyword evidence="2" id="KW-0723">Serine/threonine-protein kinase</keyword>
<evidence type="ECO:0000313" key="12">
    <source>
        <dbReference type="EMBL" id="EMG49646.1"/>
    </source>
</evidence>
<evidence type="ECO:0000313" key="13">
    <source>
        <dbReference type="Proteomes" id="UP000011777"/>
    </source>
</evidence>
<name>M3ISW3_CANMX</name>
<evidence type="ECO:0000256" key="6">
    <source>
        <dbReference type="ARBA" id="ARBA00022840"/>
    </source>
</evidence>
<reference evidence="12 13" key="1">
    <citation type="submission" date="2013-02" db="EMBL/GenBank/DDBJ databases">
        <title>Genome sequence of Candida maltosa Xu316, a potential industrial strain for xylitol and ethanol production.</title>
        <authorList>
            <person name="Yu J."/>
            <person name="Wang Q."/>
            <person name="Geng X."/>
            <person name="Bao W."/>
            <person name="He P."/>
            <person name="Cai J."/>
        </authorList>
    </citation>
    <scope>NUCLEOTIDE SEQUENCE [LARGE SCALE GENOMIC DNA]</scope>
    <source>
        <strain evidence="13">Xu316</strain>
    </source>
</reference>
<dbReference type="Gene3D" id="1.10.510.10">
    <property type="entry name" value="Transferase(Phosphotransferase) domain 1"/>
    <property type="match status" value="1"/>
</dbReference>
<evidence type="ECO:0000259" key="11">
    <source>
        <dbReference type="PROSITE" id="PS50011"/>
    </source>
</evidence>
<dbReference type="InterPro" id="IPR011009">
    <property type="entry name" value="Kinase-like_dom_sf"/>
</dbReference>
<comment type="caution">
    <text evidence="12">The sequence shown here is derived from an EMBL/GenBank/DDBJ whole genome shotgun (WGS) entry which is preliminary data.</text>
</comment>
<dbReference type="EMBL" id="AOGT01000549">
    <property type="protein sequence ID" value="EMG49646.1"/>
    <property type="molecule type" value="Genomic_DNA"/>
</dbReference>
<dbReference type="InterPro" id="IPR000719">
    <property type="entry name" value="Prot_kinase_dom"/>
</dbReference>
<comment type="catalytic activity">
    <reaction evidence="8">
        <text>L-threonyl-[protein] + ATP = O-phospho-L-threonyl-[protein] + ADP + H(+)</text>
        <dbReference type="Rhea" id="RHEA:46608"/>
        <dbReference type="Rhea" id="RHEA-COMP:11060"/>
        <dbReference type="Rhea" id="RHEA-COMP:11605"/>
        <dbReference type="ChEBI" id="CHEBI:15378"/>
        <dbReference type="ChEBI" id="CHEBI:30013"/>
        <dbReference type="ChEBI" id="CHEBI:30616"/>
        <dbReference type="ChEBI" id="CHEBI:61977"/>
        <dbReference type="ChEBI" id="CHEBI:456216"/>
        <dbReference type="EC" id="2.7.11.1"/>
    </reaction>
</comment>
<evidence type="ECO:0000256" key="1">
    <source>
        <dbReference type="ARBA" id="ARBA00012513"/>
    </source>
</evidence>
<comment type="catalytic activity">
    <reaction evidence="9">
        <text>L-seryl-[protein] + ATP = O-phospho-L-seryl-[protein] + ADP + H(+)</text>
        <dbReference type="Rhea" id="RHEA:17989"/>
        <dbReference type="Rhea" id="RHEA-COMP:9863"/>
        <dbReference type="Rhea" id="RHEA-COMP:11604"/>
        <dbReference type="ChEBI" id="CHEBI:15378"/>
        <dbReference type="ChEBI" id="CHEBI:29999"/>
        <dbReference type="ChEBI" id="CHEBI:30616"/>
        <dbReference type="ChEBI" id="CHEBI:83421"/>
        <dbReference type="ChEBI" id="CHEBI:456216"/>
        <dbReference type="EC" id="2.7.11.1"/>
    </reaction>
</comment>
<dbReference type="EC" id="2.7.11.1" evidence="1"/>
<evidence type="ECO:0000256" key="5">
    <source>
        <dbReference type="ARBA" id="ARBA00022777"/>
    </source>
</evidence>
<dbReference type="HOGENOM" id="CLU_408317_0_0_1"/>
<dbReference type="OrthoDB" id="6513151at2759"/>
<keyword evidence="4" id="KW-0547">Nucleotide-binding</keyword>
<dbReference type="GO" id="GO:0030003">
    <property type="term" value="P:intracellular monoatomic cation homeostasis"/>
    <property type="evidence" value="ECO:0007669"/>
    <property type="project" value="TreeGrafter"/>
</dbReference>
<sequence>DTYMPFFKSSKKDNNSLLSPVEKTRSNRSNSINSIDSYSSSIHSTSSSTTSRLKSFFKSNSTPAGIDSELYKLNLNHTPSPTVIPTIIESDSFEEESGDESDCEEEHLHPIKLRNKYIESYFSDKETGNAINALNHFSSALFGALNKKIKDHNDLKKLSILESHNTYSLLNDDYKISRISKSWDGKSVIGVAQLELIKNLTGKINRLLSLKTFNVGELFGDQKSMYYKYGTVKKVIGKGAYGLIKIIDPVNSTESIDGIKLNLNKKLYAIKQWFPKNHESNDKFIERILSEFIIQSSLNNKHVTHTIDLLCTLPVSSDDRLKFSQVMTYHKGSDLYTYLINPFDVKNRKINYLSLDELDCWIKQISMGLDYMHNHGVSHCDLKLENILINYHHSQELNGKAKMILKIADFGKSFVFRTKFDYGEDEQYLTDLIHPIGTKPYIPPEEYHSVQTNNHPISSIMKDCWSLGILILVLFNIRKKYYSGKNAIEGYITDDKIHDLSDTNDNNTTTDNVFVWESTELKNIPKKQYKDRMFGEYVQNRLISEYDSKTKEWLITQKSNFKPIDELFNLPKLNDDDDSDDDEGCEDDYYNEVRYDDFDDELNELRIMIIYKLLDIDPCTRMTTSQLLSSDWMKSVDICN</sequence>
<dbReference type="eggNOG" id="KOG0590">
    <property type="taxonomic scope" value="Eukaryota"/>
</dbReference>
<evidence type="ECO:0000256" key="7">
    <source>
        <dbReference type="ARBA" id="ARBA00038505"/>
    </source>
</evidence>
<keyword evidence="13" id="KW-1185">Reference proteome</keyword>
<evidence type="ECO:0000256" key="8">
    <source>
        <dbReference type="ARBA" id="ARBA00047899"/>
    </source>
</evidence>
<keyword evidence="5" id="KW-0418">Kinase</keyword>
<dbReference type="SUPFAM" id="SSF56112">
    <property type="entry name" value="Protein kinase-like (PK-like)"/>
    <property type="match status" value="1"/>
</dbReference>
<feature type="domain" description="Protein kinase" evidence="11">
    <location>
        <begin position="230"/>
        <end position="633"/>
    </location>
</feature>
<feature type="region of interest" description="Disordered" evidence="10">
    <location>
        <begin position="1"/>
        <end position="47"/>
    </location>
</feature>
<comment type="similarity">
    <text evidence="7">Belongs to the protein kinase superfamily. CAMK Ser/Thr protein kinase family. NPR/HAL subfamily. HAL5 sub-subfamily.</text>
</comment>
<dbReference type="SMART" id="SM00220">
    <property type="entry name" value="S_TKc"/>
    <property type="match status" value="1"/>
</dbReference>
<keyword evidence="3" id="KW-0808">Transferase</keyword>
<gene>
    <name evidence="12" type="ORF">G210_5539</name>
</gene>
<dbReference type="GO" id="GO:0004674">
    <property type="term" value="F:protein serine/threonine kinase activity"/>
    <property type="evidence" value="ECO:0007669"/>
    <property type="project" value="UniProtKB-KW"/>
</dbReference>
<accession>M3ISW3</accession>
<keyword evidence="6" id="KW-0067">ATP-binding</keyword>
<dbReference type="PANTHER" id="PTHR24343">
    <property type="entry name" value="SERINE/THREONINE KINASE"/>
    <property type="match status" value="1"/>
</dbReference>
<proteinExistence type="inferred from homology"/>
<dbReference type="STRING" id="1245528.M3ISW3"/>
<dbReference type="GO" id="GO:0005524">
    <property type="term" value="F:ATP binding"/>
    <property type="evidence" value="ECO:0007669"/>
    <property type="project" value="UniProtKB-KW"/>
</dbReference>
<evidence type="ECO:0000256" key="3">
    <source>
        <dbReference type="ARBA" id="ARBA00022679"/>
    </source>
</evidence>
<dbReference type="PROSITE" id="PS00108">
    <property type="entry name" value="PROTEIN_KINASE_ST"/>
    <property type="match status" value="1"/>
</dbReference>
<evidence type="ECO:0000256" key="4">
    <source>
        <dbReference type="ARBA" id="ARBA00022741"/>
    </source>
</evidence>
<dbReference type="Pfam" id="PF00069">
    <property type="entry name" value="Pkinase"/>
    <property type="match status" value="1"/>
</dbReference>
<feature type="non-terminal residue" evidence="12">
    <location>
        <position position="1"/>
    </location>
</feature>
<protein>
    <recommendedName>
        <fullName evidence="1">non-specific serine/threonine protein kinase</fullName>
        <ecNumber evidence="1">2.7.11.1</ecNumber>
    </recommendedName>
</protein>
<dbReference type="InterPro" id="IPR008271">
    <property type="entry name" value="Ser/Thr_kinase_AS"/>
</dbReference>
<dbReference type="PANTHER" id="PTHR24343:SF43">
    <property type="entry name" value="SERINE_THREONINE-PROTEIN KINASE HAL5-RELATED"/>
    <property type="match status" value="1"/>
</dbReference>
<dbReference type="PROSITE" id="PS50011">
    <property type="entry name" value="PROTEIN_KINASE_DOM"/>
    <property type="match status" value="1"/>
</dbReference>
<dbReference type="OMA" id="FLKSDWM"/>
<organism evidence="12 13">
    <name type="scientific">Candida maltosa (strain Xu316)</name>
    <name type="common">Yeast</name>
    <dbReference type="NCBI Taxonomy" id="1245528"/>
    <lineage>
        <taxon>Eukaryota</taxon>
        <taxon>Fungi</taxon>
        <taxon>Dikarya</taxon>
        <taxon>Ascomycota</taxon>
        <taxon>Saccharomycotina</taxon>
        <taxon>Pichiomycetes</taxon>
        <taxon>Debaryomycetaceae</taxon>
        <taxon>Candida/Lodderomyces clade</taxon>
        <taxon>Candida</taxon>
    </lineage>
</organism>
<dbReference type="AlphaFoldDB" id="M3ISW3"/>
<evidence type="ECO:0000256" key="10">
    <source>
        <dbReference type="SAM" id="MobiDB-lite"/>
    </source>
</evidence>